<sequence>MTKPNEKKRLFVELLTPHKDTLYRVCKSLIWNNNDIEDALQTAIMNAYKSFGKFEEGSNFKAWIIKYLINTVFNFNKKYTRQSMFETFHEGILDSGKVSHDEHDNPDMFEMLERENIYHEILKNPLKLLERMDKSIKDSLLKLNTAERTVFLLKAITDHSYKEIANNLEIPVGTVMSHLYRARAKLRETLCDYARESGLFRNKEG</sequence>
<evidence type="ECO:0000256" key="1">
    <source>
        <dbReference type="ARBA" id="ARBA00010641"/>
    </source>
</evidence>
<dbReference type="NCBIfam" id="TIGR02937">
    <property type="entry name" value="sigma70-ECF"/>
    <property type="match status" value="1"/>
</dbReference>
<evidence type="ECO:0000256" key="4">
    <source>
        <dbReference type="ARBA" id="ARBA00023125"/>
    </source>
</evidence>
<dbReference type="GO" id="GO:0006352">
    <property type="term" value="P:DNA-templated transcription initiation"/>
    <property type="evidence" value="ECO:0007669"/>
    <property type="project" value="InterPro"/>
</dbReference>
<comment type="caution">
    <text evidence="8">The sequence shown here is derived from an EMBL/GenBank/DDBJ whole genome shotgun (WGS) entry which is preliminary data.</text>
</comment>
<dbReference type="SUPFAM" id="SSF88659">
    <property type="entry name" value="Sigma3 and sigma4 domains of RNA polymerase sigma factors"/>
    <property type="match status" value="1"/>
</dbReference>
<dbReference type="GO" id="GO:0016987">
    <property type="term" value="F:sigma factor activity"/>
    <property type="evidence" value="ECO:0007669"/>
    <property type="project" value="UniProtKB-KW"/>
</dbReference>
<dbReference type="GO" id="GO:0003677">
    <property type="term" value="F:DNA binding"/>
    <property type="evidence" value="ECO:0007669"/>
    <property type="project" value="UniProtKB-KW"/>
</dbReference>
<proteinExistence type="inferred from homology"/>
<keyword evidence="2" id="KW-0805">Transcription regulation</keyword>
<keyword evidence="4" id="KW-0238">DNA-binding</keyword>
<comment type="similarity">
    <text evidence="1">Belongs to the sigma-70 factor family. ECF subfamily.</text>
</comment>
<dbReference type="InterPro" id="IPR014284">
    <property type="entry name" value="RNA_pol_sigma-70_dom"/>
</dbReference>
<dbReference type="InterPro" id="IPR013325">
    <property type="entry name" value="RNA_pol_sigma_r2"/>
</dbReference>
<accession>A0A941W2N9</accession>
<evidence type="ECO:0000313" key="8">
    <source>
        <dbReference type="EMBL" id="MBS1258098.1"/>
    </source>
</evidence>
<dbReference type="Pfam" id="PF08281">
    <property type="entry name" value="Sigma70_r4_2"/>
    <property type="match status" value="1"/>
</dbReference>
<dbReference type="InterPro" id="IPR013324">
    <property type="entry name" value="RNA_pol_sigma_r3/r4-like"/>
</dbReference>
<name>A0A941W2N9_9BACT</name>
<dbReference type="AlphaFoldDB" id="A0A941W2N9"/>
<dbReference type="Gene3D" id="1.10.10.10">
    <property type="entry name" value="Winged helix-like DNA-binding domain superfamily/Winged helix DNA-binding domain"/>
    <property type="match status" value="1"/>
</dbReference>
<dbReference type="PANTHER" id="PTHR43133:SF8">
    <property type="entry name" value="RNA POLYMERASE SIGMA FACTOR HI_1459-RELATED"/>
    <property type="match status" value="1"/>
</dbReference>
<dbReference type="Proteomes" id="UP000722750">
    <property type="component" value="Unassembled WGS sequence"/>
</dbReference>
<organism evidence="8 9">
    <name type="scientific">Candidatus Scalindua arabica</name>
    <dbReference type="NCBI Taxonomy" id="1127984"/>
    <lineage>
        <taxon>Bacteria</taxon>
        <taxon>Pseudomonadati</taxon>
        <taxon>Planctomycetota</taxon>
        <taxon>Candidatus Brocadiia</taxon>
        <taxon>Candidatus Brocadiales</taxon>
        <taxon>Candidatus Scalinduaceae</taxon>
        <taxon>Candidatus Scalindua</taxon>
    </lineage>
</organism>
<evidence type="ECO:0000259" key="7">
    <source>
        <dbReference type="Pfam" id="PF08281"/>
    </source>
</evidence>
<evidence type="ECO:0000256" key="3">
    <source>
        <dbReference type="ARBA" id="ARBA00023082"/>
    </source>
</evidence>
<gene>
    <name evidence="8" type="ORF">MAG551_01151</name>
</gene>
<dbReference type="InterPro" id="IPR039425">
    <property type="entry name" value="RNA_pol_sigma-70-like"/>
</dbReference>
<keyword evidence="3" id="KW-0731">Sigma factor</keyword>
<feature type="domain" description="RNA polymerase sigma factor 70 region 4 type 2" evidence="7">
    <location>
        <begin position="136"/>
        <end position="186"/>
    </location>
</feature>
<protein>
    <submittedName>
        <fullName evidence="8">ECF RNA polymerase sigma factor SigH</fullName>
    </submittedName>
</protein>
<evidence type="ECO:0000313" key="9">
    <source>
        <dbReference type="Proteomes" id="UP000722750"/>
    </source>
</evidence>
<dbReference type="CDD" id="cd06171">
    <property type="entry name" value="Sigma70_r4"/>
    <property type="match status" value="1"/>
</dbReference>
<feature type="domain" description="RNA polymerase sigma-70 region 2" evidence="6">
    <location>
        <begin position="15"/>
        <end position="78"/>
    </location>
</feature>
<evidence type="ECO:0000259" key="6">
    <source>
        <dbReference type="Pfam" id="PF04542"/>
    </source>
</evidence>
<dbReference type="SUPFAM" id="SSF88946">
    <property type="entry name" value="Sigma2 domain of RNA polymerase sigma factors"/>
    <property type="match status" value="1"/>
</dbReference>
<reference evidence="8" key="1">
    <citation type="journal article" date="2021" name="ISME J.">
        <title>Fine-scale metabolic discontinuity in a stratified prokaryote microbiome of a Red Sea deep halocline.</title>
        <authorList>
            <person name="Michoud G."/>
            <person name="Ngugi D.K."/>
            <person name="Barozzi A."/>
            <person name="Merlino G."/>
            <person name="Calleja M.L."/>
            <person name="Delgado-Huertas A."/>
            <person name="Moran X.A.G."/>
            <person name="Daffonchio D."/>
        </authorList>
    </citation>
    <scope>NUCLEOTIDE SEQUENCE</scope>
    <source>
        <strain evidence="8">SuakinDeep_MAG55_1</strain>
    </source>
</reference>
<dbReference type="EMBL" id="JAANXD010000048">
    <property type="protein sequence ID" value="MBS1258098.1"/>
    <property type="molecule type" value="Genomic_DNA"/>
</dbReference>
<keyword evidence="5" id="KW-0804">Transcription</keyword>
<dbReference type="Gene3D" id="1.10.1740.10">
    <property type="match status" value="1"/>
</dbReference>
<evidence type="ECO:0000256" key="2">
    <source>
        <dbReference type="ARBA" id="ARBA00023015"/>
    </source>
</evidence>
<dbReference type="InterPro" id="IPR007627">
    <property type="entry name" value="RNA_pol_sigma70_r2"/>
</dbReference>
<evidence type="ECO:0000256" key="5">
    <source>
        <dbReference type="ARBA" id="ARBA00023163"/>
    </source>
</evidence>
<dbReference type="InterPro" id="IPR013249">
    <property type="entry name" value="RNA_pol_sigma70_r4_t2"/>
</dbReference>
<dbReference type="InterPro" id="IPR036388">
    <property type="entry name" value="WH-like_DNA-bd_sf"/>
</dbReference>
<dbReference type="PANTHER" id="PTHR43133">
    <property type="entry name" value="RNA POLYMERASE ECF-TYPE SIGMA FACTO"/>
    <property type="match status" value="1"/>
</dbReference>
<dbReference type="Pfam" id="PF04542">
    <property type="entry name" value="Sigma70_r2"/>
    <property type="match status" value="1"/>
</dbReference>